<feature type="compositionally biased region" description="Basic and acidic residues" evidence="1">
    <location>
        <begin position="37"/>
        <end position="53"/>
    </location>
</feature>
<sequence>MKQKRAISYETHRRAALRSPLPVQYGRLFQSARTRRRDPDADGNRHGDPRADRSAYTGTHAFADAGTRVYSNRTFRAALCARTRHCDGNGHSL</sequence>
<protein>
    <submittedName>
        <fullName evidence="2">Uncharacterized protein</fullName>
    </submittedName>
</protein>
<reference evidence="2" key="1">
    <citation type="submission" date="2019-08" db="EMBL/GenBank/DDBJ databases">
        <authorList>
            <person name="Kucharzyk K."/>
            <person name="Murdoch R.W."/>
            <person name="Higgins S."/>
            <person name="Loffler F."/>
        </authorList>
    </citation>
    <scope>NUCLEOTIDE SEQUENCE</scope>
</reference>
<dbReference type="AlphaFoldDB" id="A0A645B876"/>
<accession>A0A645B876</accession>
<organism evidence="2">
    <name type="scientific">bioreactor metagenome</name>
    <dbReference type="NCBI Taxonomy" id="1076179"/>
    <lineage>
        <taxon>unclassified sequences</taxon>
        <taxon>metagenomes</taxon>
        <taxon>ecological metagenomes</taxon>
    </lineage>
</organism>
<proteinExistence type="predicted"/>
<name>A0A645B876_9ZZZZ</name>
<gene>
    <name evidence="2" type="ORF">SDC9_108475</name>
</gene>
<evidence type="ECO:0000313" key="2">
    <source>
        <dbReference type="EMBL" id="MPM61615.1"/>
    </source>
</evidence>
<feature type="region of interest" description="Disordered" evidence="1">
    <location>
        <begin position="20"/>
        <end position="58"/>
    </location>
</feature>
<comment type="caution">
    <text evidence="2">The sequence shown here is derived from an EMBL/GenBank/DDBJ whole genome shotgun (WGS) entry which is preliminary data.</text>
</comment>
<evidence type="ECO:0000256" key="1">
    <source>
        <dbReference type="SAM" id="MobiDB-lite"/>
    </source>
</evidence>
<dbReference type="EMBL" id="VSSQ01018438">
    <property type="protein sequence ID" value="MPM61615.1"/>
    <property type="molecule type" value="Genomic_DNA"/>
</dbReference>